<dbReference type="InterPro" id="IPR012337">
    <property type="entry name" value="RNaseH-like_sf"/>
</dbReference>
<dbReference type="InterPro" id="IPR009057">
    <property type="entry name" value="Homeodomain-like_sf"/>
</dbReference>
<dbReference type="AlphaFoldDB" id="A0A6L9MZM0"/>
<comment type="similarity">
    <text evidence="1">Belongs to the transposase 8 family.</text>
</comment>
<dbReference type="PROSITE" id="PS50994">
    <property type="entry name" value="INTEGRASE"/>
    <property type="match status" value="1"/>
</dbReference>
<dbReference type="PANTHER" id="PTHR46889:SF4">
    <property type="entry name" value="TRANSPOSASE INSO FOR INSERTION SEQUENCE ELEMENT IS911B-RELATED"/>
    <property type="match status" value="1"/>
</dbReference>
<dbReference type="InterPro" id="IPR036397">
    <property type="entry name" value="RNaseH_sf"/>
</dbReference>
<dbReference type="SUPFAM" id="SSF53098">
    <property type="entry name" value="Ribonuclease H-like"/>
    <property type="match status" value="1"/>
</dbReference>
<protein>
    <submittedName>
        <fullName evidence="3">IS3 family transposase</fullName>
    </submittedName>
</protein>
<dbReference type="Proteomes" id="UP000478837">
    <property type="component" value="Unassembled WGS sequence"/>
</dbReference>
<dbReference type="InterPro" id="IPR002514">
    <property type="entry name" value="Transposase_8"/>
</dbReference>
<dbReference type="Gene3D" id="1.10.10.60">
    <property type="entry name" value="Homeodomain-like"/>
    <property type="match status" value="1"/>
</dbReference>
<evidence type="ECO:0000259" key="2">
    <source>
        <dbReference type="PROSITE" id="PS50994"/>
    </source>
</evidence>
<keyword evidence="4" id="KW-1185">Reference proteome</keyword>
<dbReference type="Gene3D" id="3.30.420.10">
    <property type="entry name" value="Ribonuclease H-like superfamily/Ribonuclease H"/>
    <property type="match status" value="1"/>
</dbReference>
<evidence type="ECO:0000256" key="1">
    <source>
        <dbReference type="ARBA" id="ARBA00009964"/>
    </source>
</evidence>
<dbReference type="Pfam" id="PF01527">
    <property type="entry name" value="HTH_Tnp_1"/>
    <property type="match status" value="1"/>
</dbReference>
<feature type="domain" description="Integrase catalytic" evidence="2">
    <location>
        <begin position="217"/>
        <end position="380"/>
    </location>
</feature>
<dbReference type="Pfam" id="PF00665">
    <property type="entry name" value="rve"/>
    <property type="match status" value="1"/>
</dbReference>
<organism evidence="3 4">
    <name type="scientific">Alteromonas hispanica</name>
    <dbReference type="NCBI Taxonomy" id="315421"/>
    <lineage>
        <taxon>Bacteria</taxon>
        <taxon>Pseudomonadati</taxon>
        <taxon>Pseudomonadota</taxon>
        <taxon>Gammaproteobacteria</taxon>
        <taxon>Alteromonadales</taxon>
        <taxon>Alteromonadaceae</taxon>
        <taxon>Alteromonas/Salinimonas group</taxon>
        <taxon>Alteromonas</taxon>
    </lineage>
</organism>
<evidence type="ECO:0000313" key="3">
    <source>
        <dbReference type="EMBL" id="NDW23281.1"/>
    </source>
</evidence>
<evidence type="ECO:0000313" key="4">
    <source>
        <dbReference type="Proteomes" id="UP000478837"/>
    </source>
</evidence>
<dbReference type="GO" id="GO:0006313">
    <property type="term" value="P:DNA transposition"/>
    <property type="evidence" value="ECO:0007669"/>
    <property type="project" value="InterPro"/>
</dbReference>
<dbReference type="InterPro" id="IPR050900">
    <property type="entry name" value="Transposase_IS3/IS150/IS904"/>
</dbReference>
<dbReference type="InterPro" id="IPR001584">
    <property type="entry name" value="Integrase_cat-core"/>
</dbReference>
<dbReference type="GO" id="GO:0004803">
    <property type="term" value="F:transposase activity"/>
    <property type="evidence" value="ECO:0007669"/>
    <property type="project" value="InterPro"/>
</dbReference>
<comment type="caution">
    <text evidence="3">The sequence shown here is derived from an EMBL/GenBank/DDBJ whole genome shotgun (WGS) entry which is preliminary data.</text>
</comment>
<dbReference type="SUPFAM" id="SSF46689">
    <property type="entry name" value="Homeodomain-like"/>
    <property type="match status" value="1"/>
</dbReference>
<gene>
    <name evidence="3" type="ORF">GTW09_17335</name>
</gene>
<dbReference type="NCBIfam" id="NF033516">
    <property type="entry name" value="transpos_IS3"/>
    <property type="match status" value="1"/>
</dbReference>
<dbReference type="InterPro" id="IPR048020">
    <property type="entry name" value="Transpos_IS3"/>
</dbReference>
<dbReference type="GO" id="GO:0003677">
    <property type="term" value="F:DNA binding"/>
    <property type="evidence" value="ECO:0007669"/>
    <property type="project" value="InterPro"/>
</dbReference>
<dbReference type="Pfam" id="PF13276">
    <property type="entry name" value="HTH_21"/>
    <property type="match status" value="1"/>
</dbReference>
<accession>A0A6L9MZM0</accession>
<dbReference type="PANTHER" id="PTHR46889">
    <property type="entry name" value="TRANSPOSASE INSF FOR INSERTION SEQUENCE IS3B-RELATED"/>
    <property type="match status" value="1"/>
</dbReference>
<dbReference type="EMBL" id="JAAAWP010000021">
    <property type="protein sequence ID" value="NDW23281.1"/>
    <property type="molecule type" value="Genomic_DNA"/>
</dbReference>
<dbReference type="Pfam" id="PF13333">
    <property type="entry name" value="rve_2"/>
    <property type="match status" value="1"/>
</dbReference>
<sequence length="380" mass="44053">MTKRRKYSPEFKREAVLLTQQPGVSCRQIALDIGVNPNLLNRWKREAEQNKDQAFKGHGSPRDEEMAKLKRELAKVKKERGFFARSGNVLRQRVTVRYQAISRCRDSFAVRMMCRCLNVSPSGYYAWVERQPSARDIANARLLERMREIHDDSGGIIGAPRMHEDLQTDGLKASLNRIARLMAANGIYGWPRKKGRGTKRSSVRPAGLANHLERDFTAQEPETKWVTDITEIATLEGKLYLCVVLDLFSKLIVGWSMHHRQDRHMVMRAVEMAVWQRQEQHNVVLHSDRGTQFTSGDYQRLLKRENLTSSMSAVGHCADNAACEGFFGVLKRERINYRQYRTRDEARADVFDYVERFHNPRMRRRLANQDSKFTSLSNRP</sequence>
<proteinExistence type="inferred from homology"/>
<dbReference type="GO" id="GO:0015074">
    <property type="term" value="P:DNA integration"/>
    <property type="evidence" value="ECO:0007669"/>
    <property type="project" value="InterPro"/>
</dbReference>
<reference evidence="3 4" key="1">
    <citation type="submission" date="2020-01" db="EMBL/GenBank/DDBJ databases">
        <title>Genomes of bacteria type strains.</title>
        <authorList>
            <person name="Chen J."/>
            <person name="Zhu S."/>
            <person name="Yang J."/>
        </authorList>
    </citation>
    <scope>NUCLEOTIDE SEQUENCE [LARGE SCALE GENOMIC DNA]</scope>
    <source>
        <strain evidence="3 4">LMG 22958</strain>
    </source>
</reference>
<dbReference type="InterPro" id="IPR025948">
    <property type="entry name" value="HTH-like_dom"/>
</dbReference>
<name>A0A6L9MZM0_9ALTE</name>